<accession>A0A9P1KDS2</accession>
<keyword evidence="2" id="KW-1185">Reference proteome</keyword>
<evidence type="ECO:0000313" key="2">
    <source>
        <dbReference type="Proteomes" id="UP000032946"/>
    </source>
</evidence>
<gene>
    <name evidence="1" type="ORF">ARTHRO_11913</name>
</gene>
<proteinExistence type="predicted"/>
<organism evidence="1 2">
    <name type="scientific">Limnospira indica PCC 8005</name>
    <dbReference type="NCBI Taxonomy" id="376219"/>
    <lineage>
        <taxon>Bacteria</taxon>
        <taxon>Bacillati</taxon>
        <taxon>Cyanobacteriota</taxon>
        <taxon>Cyanophyceae</taxon>
        <taxon>Oscillatoriophycideae</taxon>
        <taxon>Oscillatoriales</taxon>
        <taxon>Sirenicapillariaceae</taxon>
        <taxon>Limnospira</taxon>
    </lineage>
</organism>
<evidence type="ECO:0000313" key="1">
    <source>
        <dbReference type="EMBL" id="CDM94239.1"/>
    </source>
</evidence>
<dbReference type="AlphaFoldDB" id="A0A9P1KDS2"/>
<sequence>MTAFERLHPWCLVRSPNASERESVTNNQCLVVGRFRSQNDAVNHQRILQKLVPQAEYQVVYHPFENSNALTSKQV</sequence>
<name>A0A9P1KDS2_9CYAN</name>
<dbReference type="EMBL" id="FO818640">
    <property type="protein sequence ID" value="CDM94239.1"/>
    <property type="molecule type" value="Genomic_DNA"/>
</dbReference>
<evidence type="ECO:0008006" key="3">
    <source>
        <dbReference type="Google" id="ProtNLM"/>
    </source>
</evidence>
<protein>
    <recommendedName>
        <fullName evidence="3">SPOR domain-containing protein</fullName>
    </recommendedName>
</protein>
<reference evidence="1 2" key="1">
    <citation type="submission" date="2014-02" db="EMBL/GenBank/DDBJ databases">
        <authorList>
            <person name="Genoscope - CEA"/>
        </authorList>
    </citation>
    <scope>NUCLEOTIDE SEQUENCE [LARGE SCALE GENOMIC DNA]</scope>
    <source>
        <strain evidence="1 2">PCC 8005</strain>
    </source>
</reference>
<dbReference type="Proteomes" id="UP000032946">
    <property type="component" value="Chromosome"/>
</dbReference>
<dbReference type="RefSeq" id="WP_006669917.1">
    <property type="nucleotide sequence ID" value="NZ_FO818640.1"/>
</dbReference>